<dbReference type="OrthoDB" id="5386682at2759"/>
<dbReference type="PANTHER" id="PTHR24148">
    <property type="entry name" value="ANKYRIN REPEAT DOMAIN-CONTAINING PROTEIN 39 HOMOLOG-RELATED"/>
    <property type="match status" value="1"/>
</dbReference>
<dbReference type="AlphaFoldDB" id="A0A6A6W4S1"/>
<dbReference type="Pfam" id="PF06985">
    <property type="entry name" value="HET"/>
    <property type="match status" value="1"/>
</dbReference>
<name>A0A6A6W4S1_9PEZI</name>
<evidence type="ECO:0000259" key="1">
    <source>
        <dbReference type="Pfam" id="PF06985"/>
    </source>
</evidence>
<dbReference type="EMBL" id="ML996574">
    <property type="protein sequence ID" value="KAF2756920.1"/>
    <property type="molecule type" value="Genomic_DNA"/>
</dbReference>
<sequence length="606" mass="69021">MAPKAYVYSPLKDAEEEIRLLKLIQADDNEHVRCELITTSIAEAPPFYALSYRWGQVDKATSIICQGLSLQVTPDLHTALRHLRDMGHGETKRQYKFESPYLWIDQICINQSDLDERARQVRMMQSIYSASLRTLIWLGPQDDFAEDALAFLDHLYSICRHQYPNATESADILDKAYTPSQHEQLGIPNIDSRPWFAFKKLAQASWFRRVWVIQEVVVSPADPWIIFGHTMYTWEKLSWASTWLFRNGYSWLLKVPHELLNIDAIAEVRRLAGQWSLASLLAELSPIFDSHDPRDKVFALVGMSIDVKGLRNWPVELQPNYRKCPQDVHRDVARYIISTTRDLGCWSAPSHGKRAHNPISQRLFSGSSKHLLSWVPDWAPTRYESTVIPVRFAESSNSRKPPSIALGYLSQFRAFPNSTAELGTVKDPNVLSLKGFAVDTVKYCSPSLARLRIWLQESPTAKISAREQLGDEIKFMRKRSLKLAPFYTYIPGSTETHSIPLLEHVKYIKANLEGGVQSEYIKLVQDWSHGRRIFATRDGRIGIGPSDMKPGDKVCALLGGQALYVVRLQRGAYTLLGDAYVHGLMNGEVPDMSKRGEVELSMFDIR</sequence>
<accession>A0A6A6W4S1</accession>
<proteinExistence type="predicted"/>
<reference evidence="2" key="1">
    <citation type="journal article" date="2020" name="Stud. Mycol.">
        <title>101 Dothideomycetes genomes: a test case for predicting lifestyles and emergence of pathogens.</title>
        <authorList>
            <person name="Haridas S."/>
            <person name="Albert R."/>
            <person name="Binder M."/>
            <person name="Bloem J."/>
            <person name="Labutti K."/>
            <person name="Salamov A."/>
            <person name="Andreopoulos B."/>
            <person name="Baker S."/>
            <person name="Barry K."/>
            <person name="Bills G."/>
            <person name="Bluhm B."/>
            <person name="Cannon C."/>
            <person name="Castanera R."/>
            <person name="Culley D."/>
            <person name="Daum C."/>
            <person name="Ezra D."/>
            <person name="Gonzalez J."/>
            <person name="Henrissat B."/>
            <person name="Kuo A."/>
            <person name="Liang C."/>
            <person name="Lipzen A."/>
            <person name="Lutzoni F."/>
            <person name="Magnuson J."/>
            <person name="Mondo S."/>
            <person name="Nolan M."/>
            <person name="Ohm R."/>
            <person name="Pangilinan J."/>
            <person name="Park H.-J."/>
            <person name="Ramirez L."/>
            <person name="Alfaro M."/>
            <person name="Sun H."/>
            <person name="Tritt A."/>
            <person name="Yoshinaga Y."/>
            <person name="Zwiers L.-H."/>
            <person name="Turgeon B."/>
            <person name="Goodwin S."/>
            <person name="Spatafora J."/>
            <person name="Crous P."/>
            <person name="Grigoriev I."/>
        </authorList>
    </citation>
    <scope>NUCLEOTIDE SEQUENCE</scope>
    <source>
        <strain evidence="2">CBS 121739</strain>
    </source>
</reference>
<keyword evidence="3" id="KW-1185">Reference proteome</keyword>
<protein>
    <submittedName>
        <fullName evidence="2">HET-domain-containing protein</fullName>
    </submittedName>
</protein>
<dbReference type="Proteomes" id="UP000799437">
    <property type="component" value="Unassembled WGS sequence"/>
</dbReference>
<dbReference type="Pfam" id="PF26639">
    <property type="entry name" value="Het-6_barrel"/>
    <property type="match status" value="1"/>
</dbReference>
<dbReference type="InterPro" id="IPR010730">
    <property type="entry name" value="HET"/>
</dbReference>
<organism evidence="2 3">
    <name type="scientific">Pseudovirgaria hyperparasitica</name>
    <dbReference type="NCBI Taxonomy" id="470096"/>
    <lineage>
        <taxon>Eukaryota</taxon>
        <taxon>Fungi</taxon>
        <taxon>Dikarya</taxon>
        <taxon>Ascomycota</taxon>
        <taxon>Pezizomycotina</taxon>
        <taxon>Dothideomycetes</taxon>
        <taxon>Dothideomycetes incertae sedis</taxon>
        <taxon>Acrospermales</taxon>
        <taxon>Acrospermaceae</taxon>
        <taxon>Pseudovirgaria</taxon>
    </lineage>
</organism>
<dbReference type="PANTHER" id="PTHR24148:SF64">
    <property type="entry name" value="HETEROKARYON INCOMPATIBILITY DOMAIN-CONTAINING PROTEIN"/>
    <property type="match status" value="1"/>
</dbReference>
<evidence type="ECO:0000313" key="2">
    <source>
        <dbReference type="EMBL" id="KAF2756920.1"/>
    </source>
</evidence>
<dbReference type="InterPro" id="IPR052895">
    <property type="entry name" value="HetReg/Transcr_Mod"/>
</dbReference>
<evidence type="ECO:0000313" key="3">
    <source>
        <dbReference type="Proteomes" id="UP000799437"/>
    </source>
</evidence>
<dbReference type="GeneID" id="54482981"/>
<dbReference type="RefSeq" id="XP_033599371.1">
    <property type="nucleotide sequence ID" value="XM_033741927.1"/>
</dbReference>
<feature type="domain" description="Heterokaryon incompatibility" evidence="1">
    <location>
        <begin position="47"/>
        <end position="215"/>
    </location>
</feature>
<gene>
    <name evidence="2" type="ORF">EJ05DRAFT_440414</name>
</gene>